<sequence length="297" mass="31452">MFTKTFAALIAAAVVLGAPTPGPAPDQTNILQFALSLEHLESAFYSGALAQYDAQAFADAGFPDWVRGRYEQIMLHEQTHVATLQKALGDQAPQPCQYTFPYTDPRSFVATSFAIEGVGAAAYLGAAQFIDDKATLGVAASILTIEERQVAWMSSAVLKQQPWDGPFETPLTPTGAYSLAAQFITSCPSSNPPLPVTLLPALSISTSTPWPGSTIQLTFDNPSGADAGYLMWLSGLEAVFTSIDGNKQATVPDNLQGTVYVGVVSSEQTPVDDASMVTGLAIVQMPFDSMASDVDNE</sequence>
<proteinExistence type="predicted"/>
<feature type="signal peptide" evidence="1">
    <location>
        <begin position="1"/>
        <end position="17"/>
    </location>
</feature>
<keyword evidence="1" id="KW-0732">Signal</keyword>
<dbReference type="CDD" id="cd00657">
    <property type="entry name" value="Ferritin_like"/>
    <property type="match status" value="1"/>
</dbReference>
<organism evidence="2 3">
    <name type="scientific">Rhodofomes roseus</name>
    <dbReference type="NCBI Taxonomy" id="34475"/>
    <lineage>
        <taxon>Eukaryota</taxon>
        <taxon>Fungi</taxon>
        <taxon>Dikarya</taxon>
        <taxon>Basidiomycota</taxon>
        <taxon>Agaricomycotina</taxon>
        <taxon>Agaricomycetes</taxon>
        <taxon>Polyporales</taxon>
        <taxon>Rhodofomes</taxon>
    </lineage>
</organism>
<dbReference type="PANTHER" id="PTHR31694">
    <property type="entry name" value="DESICCATION-LIKE PROTEIN"/>
    <property type="match status" value="1"/>
</dbReference>
<evidence type="ECO:0000313" key="2">
    <source>
        <dbReference type="EMBL" id="KAH9834759.1"/>
    </source>
</evidence>
<dbReference type="SUPFAM" id="SSF47240">
    <property type="entry name" value="Ferritin-like"/>
    <property type="match status" value="1"/>
</dbReference>
<keyword evidence="3" id="KW-1185">Reference proteome</keyword>
<dbReference type="GeneID" id="71997137"/>
<dbReference type="InterPro" id="IPR012347">
    <property type="entry name" value="Ferritin-like"/>
</dbReference>
<dbReference type="RefSeq" id="XP_047777245.1">
    <property type="nucleotide sequence ID" value="XM_047916405.1"/>
</dbReference>
<accession>A0ABQ8KC26</accession>
<reference evidence="2 3" key="1">
    <citation type="journal article" date="2021" name="Environ. Microbiol.">
        <title>Gene family expansions and transcriptome signatures uncover fungal adaptations to wood decay.</title>
        <authorList>
            <person name="Hage H."/>
            <person name="Miyauchi S."/>
            <person name="Viragh M."/>
            <person name="Drula E."/>
            <person name="Min B."/>
            <person name="Chaduli D."/>
            <person name="Navarro D."/>
            <person name="Favel A."/>
            <person name="Norest M."/>
            <person name="Lesage-Meessen L."/>
            <person name="Balint B."/>
            <person name="Merenyi Z."/>
            <person name="de Eugenio L."/>
            <person name="Morin E."/>
            <person name="Martinez A.T."/>
            <person name="Baldrian P."/>
            <person name="Stursova M."/>
            <person name="Martinez M.J."/>
            <person name="Novotny C."/>
            <person name="Magnuson J.K."/>
            <person name="Spatafora J.W."/>
            <person name="Maurice S."/>
            <person name="Pangilinan J."/>
            <person name="Andreopoulos W."/>
            <person name="LaButti K."/>
            <person name="Hundley H."/>
            <person name="Na H."/>
            <person name="Kuo A."/>
            <person name="Barry K."/>
            <person name="Lipzen A."/>
            <person name="Henrissat B."/>
            <person name="Riley R."/>
            <person name="Ahrendt S."/>
            <person name="Nagy L.G."/>
            <person name="Grigoriev I.V."/>
            <person name="Martin F."/>
            <person name="Rosso M.N."/>
        </authorList>
    </citation>
    <scope>NUCLEOTIDE SEQUENCE [LARGE SCALE GENOMIC DNA]</scope>
    <source>
        <strain evidence="2 3">CIRM-BRFM 1785</strain>
    </source>
</reference>
<protein>
    <submittedName>
        <fullName evidence="2">Ferritin-like domain-containing protein</fullName>
    </submittedName>
</protein>
<dbReference type="EMBL" id="JADCUA010000014">
    <property type="protein sequence ID" value="KAH9834759.1"/>
    <property type="molecule type" value="Genomic_DNA"/>
</dbReference>
<dbReference type="PANTHER" id="PTHR31694:SF26">
    <property type="entry name" value="OS05G0151100 PROTEIN"/>
    <property type="match status" value="1"/>
</dbReference>
<evidence type="ECO:0000256" key="1">
    <source>
        <dbReference type="SAM" id="SignalP"/>
    </source>
</evidence>
<dbReference type="Proteomes" id="UP000814176">
    <property type="component" value="Unassembled WGS sequence"/>
</dbReference>
<dbReference type="InterPro" id="IPR009078">
    <property type="entry name" value="Ferritin-like_SF"/>
</dbReference>
<name>A0ABQ8KC26_9APHY</name>
<gene>
    <name evidence="2" type="ORF">C8Q71DRAFT_123269</name>
</gene>
<comment type="caution">
    <text evidence="2">The sequence shown here is derived from an EMBL/GenBank/DDBJ whole genome shotgun (WGS) entry which is preliminary data.</text>
</comment>
<dbReference type="InterPro" id="IPR052965">
    <property type="entry name" value="Pigment-catalase-like"/>
</dbReference>
<dbReference type="Gene3D" id="1.20.1260.10">
    <property type="match status" value="1"/>
</dbReference>
<feature type="chain" id="PRO_5047520348" evidence="1">
    <location>
        <begin position="18"/>
        <end position="297"/>
    </location>
</feature>
<dbReference type="Pfam" id="PF13668">
    <property type="entry name" value="Ferritin_2"/>
    <property type="match status" value="1"/>
</dbReference>
<evidence type="ECO:0000313" key="3">
    <source>
        <dbReference type="Proteomes" id="UP000814176"/>
    </source>
</evidence>